<dbReference type="RefSeq" id="WP_184127657.1">
    <property type="nucleotide sequence ID" value="NZ_JACHFL010000001.1"/>
</dbReference>
<name>A0A7W8JR49_9DEIO</name>
<feature type="transmembrane region" description="Helical" evidence="1">
    <location>
        <begin position="193"/>
        <end position="215"/>
    </location>
</feature>
<reference evidence="2 3" key="1">
    <citation type="submission" date="2020-08" db="EMBL/GenBank/DDBJ databases">
        <title>Genomic Encyclopedia of Type Strains, Phase IV (KMG-IV): sequencing the most valuable type-strain genomes for metagenomic binning, comparative biology and taxonomic classification.</title>
        <authorList>
            <person name="Goeker M."/>
        </authorList>
    </citation>
    <scope>NUCLEOTIDE SEQUENCE [LARGE SCALE GENOMIC DNA]</scope>
    <source>
        <strain evidence="2 3">DSM 27939</strain>
    </source>
</reference>
<feature type="transmembrane region" description="Helical" evidence="1">
    <location>
        <begin position="6"/>
        <end position="31"/>
    </location>
</feature>
<keyword evidence="1" id="KW-0812">Transmembrane</keyword>
<dbReference type="EMBL" id="JACHFL010000001">
    <property type="protein sequence ID" value="MBB5361609.1"/>
    <property type="molecule type" value="Genomic_DNA"/>
</dbReference>
<feature type="transmembrane region" description="Helical" evidence="1">
    <location>
        <begin position="43"/>
        <end position="68"/>
    </location>
</feature>
<keyword evidence="1" id="KW-0472">Membrane</keyword>
<evidence type="ECO:0000313" key="3">
    <source>
        <dbReference type="Proteomes" id="UP000552709"/>
    </source>
</evidence>
<keyword evidence="1" id="KW-1133">Transmembrane helix</keyword>
<protein>
    <submittedName>
        <fullName evidence="2">Uncharacterized protein</fullName>
    </submittedName>
</protein>
<comment type="caution">
    <text evidence="2">The sequence shown here is derived from an EMBL/GenBank/DDBJ whole genome shotgun (WGS) entry which is preliminary data.</text>
</comment>
<evidence type="ECO:0000256" key="1">
    <source>
        <dbReference type="SAM" id="Phobius"/>
    </source>
</evidence>
<gene>
    <name evidence="2" type="ORF">HNQ08_000680</name>
</gene>
<dbReference type="AlphaFoldDB" id="A0A7W8JR49"/>
<dbReference type="Proteomes" id="UP000552709">
    <property type="component" value="Unassembled WGS sequence"/>
</dbReference>
<organism evidence="2 3">
    <name type="scientific">Deinococcus humi</name>
    <dbReference type="NCBI Taxonomy" id="662880"/>
    <lineage>
        <taxon>Bacteria</taxon>
        <taxon>Thermotogati</taxon>
        <taxon>Deinococcota</taxon>
        <taxon>Deinococci</taxon>
        <taxon>Deinococcales</taxon>
        <taxon>Deinococcaceae</taxon>
        <taxon>Deinococcus</taxon>
    </lineage>
</organism>
<sequence length="232" mass="25761">MGFTFVFLLLPLLLLIALALCAGSLLGLIFWRSTRGRRGSLALTFTAALFPIVAILVTGFLFVSSWMFTEGQDWERGSMDTFKTPLGGGYFATSFDLVDAPAFLDPAPGAATPPRIVAFGCWHRQPFLRLHEHSPYVQVQVTRRQLLTFSSEAQLRSSLALPNGQRLPWTDRAGFEDTPCMPQAPIGFKGVSFTIWTLLSLCTLGASLGLGVWFWRVRTSPVIWPERSESSW</sequence>
<accession>A0A7W8JR49</accession>
<keyword evidence="3" id="KW-1185">Reference proteome</keyword>
<proteinExistence type="predicted"/>
<evidence type="ECO:0000313" key="2">
    <source>
        <dbReference type="EMBL" id="MBB5361609.1"/>
    </source>
</evidence>